<reference evidence="9" key="1">
    <citation type="journal article" date="2013" name="BMC Genomics">
        <title>A deep insight into the sialotranscriptome of the mosquito, Psorophora albipes.</title>
        <authorList>
            <person name="Chagas A.C."/>
            <person name="Calvo E."/>
            <person name="Rios-Velasquez C.M."/>
            <person name="Pessoa F.A."/>
            <person name="Medeiros J.F."/>
            <person name="Ribeiro J.M."/>
        </authorList>
    </citation>
    <scope>NUCLEOTIDE SEQUENCE</scope>
</reference>
<name>T1DJ72_9DIPT</name>
<protein>
    <submittedName>
        <fullName evidence="9">Putative secreted protein</fullName>
    </submittedName>
</protein>
<evidence type="ECO:0000313" key="9">
    <source>
        <dbReference type="EMBL" id="JAA94386.1"/>
    </source>
</evidence>
<feature type="signal peptide" evidence="7">
    <location>
        <begin position="1"/>
        <end position="26"/>
    </location>
</feature>
<evidence type="ECO:0000256" key="5">
    <source>
        <dbReference type="ARBA" id="ARBA00023157"/>
    </source>
</evidence>
<dbReference type="AlphaFoldDB" id="T1DJ72"/>
<keyword evidence="4" id="KW-0722">Serine protease inhibitor</keyword>
<dbReference type="InterPro" id="IPR008037">
    <property type="entry name" value="Pacifastin_dom"/>
</dbReference>
<feature type="chain" id="PRO_5004586786" evidence="7">
    <location>
        <begin position="27"/>
        <end position="98"/>
    </location>
</feature>
<proteinExistence type="evidence at transcript level"/>
<keyword evidence="3" id="KW-0646">Protease inhibitor</keyword>
<evidence type="ECO:0000256" key="4">
    <source>
        <dbReference type="ARBA" id="ARBA00022900"/>
    </source>
</evidence>
<dbReference type="GO" id="GO:0005576">
    <property type="term" value="C:extracellular region"/>
    <property type="evidence" value="ECO:0007669"/>
    <property type="project" value="UniProtKB-SubCell"/>
</dbReference>
<evidence type="ECO:0000256" key="7">
    <source>
        <dbReference type="SAM" id="SignalP"/>
    </source>
</evidence>
<evidence type="ECO:0000256" key="3">
    <source>
        <dbReference type="ARBA" id="ARBA00022690"/>
    </source>
</evidence>
<keyword evidence="5" id="KW-1015">Disulfide bond</keyword>
<dbReference type="SUPFAM" id="SSF57283">
    <property type="entry name" value="PMP inhibitors"/>
    <property type="match status" value="1"/>
</dbReference>
<dbReference type="Pfam" id="PF05375">
    <property type="entry name" value="Pacifastin_I"/>
    <property type="match status" value="1"/>
</dbReference>
<sequence>MDHSSVVLLCILGLFAACLHLPSVSPKAIEAVGTKETETERQPFYNCLPGTTTRLDCNFCACVQGMLTCTMAVCNNDPRLRGARPTQTTQTLEPFGPQ</sequence>
<comment type="similarity">
    <text evidence="6">Belongs to the protease inhibitor I19 family.</text>
</comment>
<dbReference type="EMBL" id="GALA01000466">
    <property type="protein sequence ID" value="JAA94386.1"/>
    <property type="molecule type" value="mRNA"/>
</dbReference>
<comment type="subcellular location">
    <subcellularLocation>
        <location evidence="1">Secreted</location>
    </subcellularLocation>
</comment>
<evidence type="ECO:0000256" key="2">
    <source>
        <dbReference type="ARBA" id="ARBA00022525"/>
    </source>
</evidence>
<organism evidence="9">
    <name type="scientific">Psorophora albipes</name>
    <dbReference type="NCBI Taxonomy" id="869069"/>
    <lineage>
        <taxon>Eukaryota</taxon>
        <taxon>Metazoa</taxon>
        <taxon>Ecdysozoa</taxon>
        <taxon>Arthropoda</taxon>
        <taxon>Hexapoda</taxon>
        <taxon>Insecta</taxon>
        <taxon>Pterygota</taxon>
        <taxon>Neoptera</taxon>
        <taxon>Endopterygota</taxon>
        <taxon>Diptera</taxon>
        <taxon>Nematocera</taxon>
        <taxon>Culicoidea</taxon>
        <taxon>Culicidae</taxon>
        <taxon>Culicinae</taxon>
        <taxon>Aedini</taxon>
        <taxon>Psorophora</taxon>
    </lineage>
</organism>
<evidence type="ECO:0000259" key="8">
    <source>
        <dbReference type="Pfam" id="PF05375"/>
    </source>
</evidence>
<keyword evidence="2" id="KW-0964">Secreted</keyword>
<accession>T1DJ72</accession>
<evidence type="ECO:0000256" key="6">
    <source>
        <dbReference type="ARBA" id="ARBA00029459"/>
    </source>
</evidence>
<dbReference type="InterPro" id="IPR036201">
    <property type="entry name" value="Pacifastin_dom_sf"/>
</dbReference>
<feature type="domain" description="Pacifastin" evidence="8">
    <location>
        <begin position="46"/>
        <end position="79"/>
    </location>
</feature>
<dbReference type="GO" id="GO:0004867">
    <property type="term" value="F:serine-type endopeptidase inhibitor activity"/>
    <property type="evidence" value="ECO:0007669"/>
    <property type="project" value="UniProtKB-KW"/>
</dbReference>
<evidence type="ECO:0000256" key="1">
    <source>
        <dbReference type="ARBA" id="ARBA00004613"/>
    </source>
</evidence>
<keyword evidence="7" id="KW-0732">Signal</keyword>